<evidence type="ECO:0000256" key="4">
    <source>
        <dbReference type="ARBA" id="ARBA00023002"/>
    </source>
</evidence>
<gene>
    <name evidence="6" type="primary">norW</name>
    <name evidence="6" type="ORF">IMCC3135_14165</name>
</gene>
<dbReference type="Pfam" id="PF07992">
    <property type="entry name" value="Pyr_redox_2"/>
    <property type="match status" value="2"/>
</dbReference>
<evidence type="ECO:0000256" key="2">
    <source>
        <dbReference type="ARBA" id="ARBA00022630"/>
    </source>
</evidence>
<sequence length="359" mass="38160">MKKRIIIIGGGYIGAELAKSLDDAAEVTLIEQNSHFVHAPAMIRAVVDPDILDRALIPYDGLLKHGRLIQDRAQSVSETGVTLASGEQLEADFIVVATGSSNAVPFKSNGADIETLRAANARVHALLSTASTVAIVGAGAVGTELAGEIAHGYPDKKVHLISSEPQLFANFPEKLGRKLAAKLEHAGVVLVLGARAENLQSLTEPYSGTLILSTGQSLAADLIFPVIGSKATSTLLEALPEAKLGRNQRIKTDVWMRPSTYDNVFAAGDVAEMGDAMTIVATSRQLTWLKKTLTALVNGQKIEDLKPYTPFQKAPILVPLGPVKGNSFLSLFVAGDFLTSLLKGKDLFLSKYNKLLGKG</sequence>
<dbReference type="EMBL" id="CP018632">
    <property type="protein sequence ID" value="ASJ72918.1"/>
    <property type="molecule type" value="Genomic_DNA"/>
</dbReference>
<evidence type="ECO:0000259" key="5">
    <source>
        <dbReference type="Pfam" id="PF07992"/>
    </source>
</evidence>
<comment type="similarity">
    <text evidence="1">Belongs to the FAD-dependent oxidoreductase family.</text>
</comment>
<dbReference type="InterPro" id="IPR023753">
    <property type="entry name" value="FAD/NAD-binding_dom"/>
</dbReference>
<keyword evidence="7" id="KW-1185">Reference proteome</keyword>
<keyword evidence="2" id="KW-0285">Flavoprotein</keyword>
<feature type="domain" description="FAD/NAD(P)-binding" evidence="5">
    <location>
        <begin position="75"/>
        <end position="278"/>
    </location>
</feature>
<dbReference type="EC" id="1.18.1.-" evidence="6"/>
<organism evidence="6 7">
    <name type="scientific">Granulosicoccus antarcticus IMCC3135</name>
    <dbReference type="NCBI Taxonomy" id="1192854"/>
    <lineage>
        <taxon>Bacteria</taxon>
        <taxon>Pseudomonadati</taxon>
        <taxon>Pseudomonadota</taxon>
        <taxon>Gammaproteobacteria</taxon>
        <taxon>Chromatiales</taxon>
        <taxon>Granulosicoccaceae</taxon>
        <taxon>Granulosicoccus</taxon>
    </lineage>
</organism>
<proteinExistence type="inferred from homology"/>
<evidence type="ECO:0000256" key="3">
    <source>
        <dbReference type="ARBA" id="ARBA00022827"/>
    </source>
</evidence>
<dbReference type="OrthoDB" id="9781621at2"/>
<dbReference type="SUPFAM" id="SSF51905">
    <property type="entry name" value="FAD/NAD(P)-binding domain"/>
    <property type="match status" value="1"/>
</dbReference>
<dbReference type="PRINTS" id="PR00368">
    <property type="entry name" value="FADPNR"/>
</dbReference>
<dbReference type="RefSeq" id="WP_088918185.1">
    <property type="nucleotide sequence ID" value="NZ_CP018632.1"/>
</dbReference>
<evidence type="ECO:0000313" key="7">
    <source>
        <dbReference type="Proteomes" id="UP000250079"/>
    </source>
</evidence>
<dbReference type="Proteomes" id="UP000250079">
    <property type="component" value="Chromosome"/>
</dbReference>
<dbReference type="GO" id="GO:0050660">
    <property type="term" value="F:flavin adenine dinucleotide binding"/>
    <property type="evidence" value="ECO:0007669"/>
    <property type="project" value="TreeGrafter"/>
</dbReference>
<dbReference type="KEGG" id="gai:IMCC3135_14165"/>
<dbReference type="PANTHER" id="PTHR43735">
    <property type="entry name" value="APOPTOSIS-INDUCING FACTOR 1"/>
    <property type="match status" value="1"/>
</dbReference>
<dbReference type="GO" id="GO:0004174">
    <property type="term" value="F:electron-transferring-flavoprotein dehydrogenase activity"/>
    <property type="evidence" value="ECO:0007669"/>
    <property type="project" value="TreeGrafter"/>
</dbReference>
<evidence type="ECO:0000313" key="6">
    <source>
        <dbReference type="EMBL" id="ASJ72918.1"/>
    </source>
</evidence>
<keyword evidence="4 6" id="KW-0560">Oxidoreductase</keyword>
<dbReference type="Gene3D" id="3.50.50.100">
    <property type="match status" value="1"/>
</dbReference>
<name>A0A2Z2NT51_9GAMM</name>
<keyword evidence="3" id="KW-0274">FAD</keyword>
<reference evidence="6 7" key="1">
    <citation type="submission" date="2016-12" db="EMBL/GenBank/DDBJ databases">
        <authorList>
            <person name="Song W.-J."/>
            <person name="Kurnit D.M."/>
        </authorList>
    </citation>
    <scope>NUCLEOTIDE SEQUENCE [LARGE SCALE GENOMIC DNA]</scope>
    <source>
        <strain evidence="6 7">IMCC3135</strain>
    </source>
</reference>
<accession>A0A2Z2NT51</accession>
<evidence type="ECO:0000256" key="1">
    <source>
        <dbReference type="ARBA" id="ARBA00006442"/>
    </source>
</evidence>
<dbReference type="InterPro" id="IPR036188">
    <property type="entry name" value="FAD/NAD-bd_sf"/>
</dbReference>
<feature type="domain" description="FAD/NAD(P)-binding" evidence="5">
    <location>
        <begin position="2"/>
        <end position="44"/>
    </location>
</feature>
<dbReference type="GO" id="GO:0005737">
    <property type="term" value="C:cytoplasm"/>
    <property type="evidence" value="ECO:0007669"/>
    <property type="project" value="TreeGrafter"/>
</dbReference>
<protein>
    <submittedName>
        <fullName evidence="6">Nitric oxide reductase FlRd-NAD(+) reductase</fullName>
        <ecNumber evidence="6">1.18.1.-</ecNumber>
    </submittedName>
</protein>
<dbReference type="AlphaFoldDB" id="A0A2Z2NT51"/>
<dbReference type="PANTHER" id="PTHR43735:SF3">
    <property type="entry name" value="FERROPTOSIS SUPPRESSOR PROTEIN 1"/>
    <property type="match status" value="1"/>
</dbReference>